<protein>
    <recommendedName>
        <fullName evidence="4">Putative HNH nuclease YajD</fullName>
    </recommendedName>
</protein>
<evidence type="ECO:0000256" key="2">
    <source>
        <dbReference type="ARBA" id="ARBA00022801"/>
    </source>
</evidence>
<gene>
    <name evidence="6" type="ORF">I6J05_02095</name>
</gene>
<evidence type="ECO:0000256" key="4">
    <source>
        <dbReference type="ARBA" id="ARBA00040194"/>
    </source>
</evidence>
<dbReference type="Proteomes" id="UP000595942">
    <property type="component" value="Chromosome"/>
</dbReference>
<dbReference type="AlphaFoldDB" id="A0AB37H7F8"/>
<dbReference type="GO" id="GO:0016787">
    <property type="term" value="F:hydrolase activity"/>
    <property type="evidence" value="ECO:0007669"/>
    <property type="project" value="UniProtKB-KW"/>
</dbReference>
<dbReference type="GO" id="GO:0005829">
    <property type="term" value="C:cytosol"/>
    <property type="evidence" value="ECO:0007669"/>
    <property type="project" value="TreeGrafter"/>
</dbReference>
<dbReference type="PANTHER" id="PTHR41286:SF1">
    <property type="entry name" value="HNH NUCLEASE YAJD-RELATED"/>
    <property type="match status" value="1"/>
</dbReference>
<dbReference type="InterPro" id="IPR002711">
    <property type="entry name" value="HNH"/>
</dbReference>
<dbReference type="GO" id="GO:0004519">
    <property type="term" value="F:endonuclease activity"/>
    <property type="evidence" value="ECO:0007669"/>
    <property type="project" value="UniProtKB-KW"/>
</dbReference>
<comment type="similarity">
    <text evidence="3">Belongs to the HNH nuclease family.</text>
</comment>
<reference evidence="6 7" key="1">
    <citation type="submission" date="2021-01" db="EMBL/GenBank/DDBJ databases">
        <title>FDA dAtabase for Regulatory Grade micrObial Sequences (FDA-ARGOS): Supporting development and validation of Infectious Disease Dx tests.</title>
        <authorList>
            <person name="Sproer C."/>
            <person name="Gronow S."/>
            <person name="Severitt S."/>
            <person name="Schroder I."/>
            <person name="Tallon L."/>
            <person name="Sadzewicz L."/>
            <person name="Zhao X."/>
            <person name="Boylan J."/>
            <person name="Ott S."/>
            <person name="Bowen H."/>
            <person name="Vavikolanu K."/>
            <person name="Mehta A."/>
            <person name="Aluvathingal J."/>
            <person name="Nadendla S."/>
            <person name="Lowell S."/>
            <person name="Myers T."/>
            <person name="Yan Y."/>
            <person name="Sichtig H."/>
        </authorList>
    </citation>
    <scope>NUCLEOTIDE SEQUENCE [LARGE SCALE GENOMIC DNA]</scope>
    <source>
        <strain evidence="6 7">FDAARGOS_1148</strain>
    </source>
</reference>
<organism evidence="6 7">
    <name type="scientific">Staphylococcus condimenti</name>
    <dbReference type="NCBI Taxonomy" id="70255"/>
    <lineage>
        <taxon>Bacteria</taxon>
        <taxon>Bacillati</taxon>
        <taxon>Bacillota</taxon>
        <taxon>Bacilli</taxon>
        <taxon>Bacillales</taxon>
        <taxon>Staphylococcaceae</taxon>
        <taxon>Staphylococcus</taxon>
    </lineage>
</organism>
<evidence type="ECO:0000259" key="5">
    <source>
        <dbReference type="SMART" id="SM00507"/>
    </source>
</evidence>
<dbReference type="GO" id="GO:0008270">
    <property type="term" value="F:zinc ion binding"/>
    <property type="evidence" value="ECO:0007669"/>
    <property type="project" value="InterPro"/>
</dbReference>
<dbReference type="InterPro" id="IPR003615">
    <property type="entry name" value="HNH_nuc"/>
</dbReference>
<accession>A0AB37H7F8</accession>
<name>A0AB37H7F8_9STAP</name>
<keyword evidence="2" id="KW-0378">Hydrolase</keyword>
<dbReference type="EMBL" id="CP068073">
    <property type="protein sequence ID" value="QQS83987.1"/>
    <property type="molecule type" value="Genomic_DNA"/>
</dbReference>
<dbReference type="PANTHER" id="PTHR41286">
    <property type="entry name" value="HNH NUCLEASE YAJD-RELATED"/>
    <property type="match status" value="1"/>
</dbReference>
<dbReference type="GO" id="GO:0003676">
    <property type="term" value="F:nucleic acid binding"/>
    <property type="evidence" value="ECO:0007669"/>
    <property type="project" value="InterPro"/>
</dbReference>
<dbReference type="CDD" id="cd00085">
    <property type="entry name" value="HNHc"/>
    <property type="match status" value="1"/>
</dbReference>
<dbReference type="Gene3D" id="1.10.30.50">
    <property type="match status" value="1"/>
</dbReference>
<evidence type="ECO:0000313" key="6">
    <source>
        <dbReference type="EMBL" id="QQS83987.1"/>
    </source>
</evidence>
<keyword evidence="7" id="KW-1185">Reference proteome</keyword>
<proteinExistence type="inferred from homology"/>
<evidence type="ECO:0000256" key="1">
    <source>
        <dbReference type="ARBA" id="ARBA00022722"/>
    </source>
</evidence>
<dbReference type="SMART" id="SM00507">
    <property type="entry name" value="HNHc"/>
    <property type="match status" value="1"/>
</dbReference>
<evidence type="ECO:0000313" key="7">
    <source>
        <dbReference type="Proteomes" id="UP000595942"/>
    </source>
</evidence>
<feature type="domain" description="HNH nuclease" evidence="5">
    <location>
        <begin position="59"/>
        <end position="122"/>
    </location>
</feature>
<dbReference type="Pfam" id="PF01844">
    <property type="entry name" value="HNH"/>
    <property type="match status" value="1"/>
</dbReference>
<sequence length="145" mass="17393">MDVDIDVCIDRLNKSNRPNKEGLKKAIREWYSRGINKPASDRKVDKETKRFYKSKEWRRLRELVLIRDNYECQHCKEKGIVKTINPDKHKSLDVDHIKELDSHPELALDMDNLVTLCISCHNKKHNRYQNGFPTKKNKWSSDEWW</sequence>
<keyword evidence="6" id="KW-0255">Endonuclease</keyword>
<keyword evidence="1" id="KW-0540">Nuclease</keyword>
<evidence type="ECO:0000256" key="3">
    <source>
        <dbReference type="ARBA" id="ARBA00038412"/>
    </source>
</evidence>